<reference evidence="5 6" key="2">
    <citation type="journal article" date="2014" name="BMC Genomics">
        <title>An improved genome of the model marine alga Ostreococcus tauri unfolds by assessing Illumina de novo assemblies.</title>
        <authorList>
            <person name="Blanc-Mathieu R."/>
            <person name="Verhelst B."/>
            <person name="Derelle E."/>
            <person name="Rombauts S."/>
            <person name="Bouget F.Y."/>
            <person name="Carre I."/>
            <person name="Chateau A."/>
            <person name="Eyre-Walker A."/>
            <person name="Grimsley N."/>
            <person name="Moreau H."/>
            <person name="Piegu B."/>
            <person name="Rivals E."/>
            <person name="Schackwitz W."/>
            <person name="Van de Peer Y."/>
            <person name="Piganeau G."/>
        </authorList>
    </citation>
    <scope>NUCLEOTIDE SEQUENCE [LARGE SCALE GENOMIC DNA]</scope>
    <source>
        <strain evidence="6">OTTH 0595 / CCAP 157/2 / RCC745</strain>
    </source>
</reference>
<evidence type="ECO:0000256" key="3">
    <source>
        <dbReference type="ARBA" id="ARBA00022917"/>
    </source>
</evidence>
<evidence type="ECO:0000313" key="5">
    <source>
        <dbReference type="EMBL" id="CAL56183.1"/>
    </source>
</evidence>
<keyword evidence="6" id="KW-1185">Reference proteome</keyword>
<dbReference type="EMBL" id="CAID01000010">
    <property type="protein sequence ID" value="CAL56183.1"/>
    <property type="molecule type" value="Genomic_DNA"/>
</dbReference>
<dbReference type="GO" id="GO:0003743">
    <property type="term" value="F:translation initiation factor activity"/>
    <property type="evidence" value="ECO:0007669"/>
    <property type="project" value="UniProtKB-KW"/>
</dbReference>
<dbReference type="OrthoDB" id="498076at2759"/>
<dbReference type="PANTHER" id="PTHR21681">
    <property type="entry name" value="EUKARYOTIC TRANSLATION INITIATION FACTOR 3 SUBUNIT J"/>
    <property type="match status" value="1"/>
</dbReference>
<gene>
    <name evidence="5" type="ORF">OT_ostta10g02240</name>
</gene>
<organism evidence="5 6">
    <name type="scientific">Ostreococcus tauri</name>
    <name type="common">Marine green alga</name>
    <dbReference type="NCBI Taxonomy" id="70448"/>
    <lineage>
        <taxon>Eukaryota</taxon>
        <taxon>Viridiplantae</taxon>
        <taxon>Chlorophyta</taxon>
        <taxon>Mamiellophyceae</taxon>
        <taxon>Mamiellales</taxon>
        <taxon>Bathycoccaceae</taxon>
        <taxon>Ostreococcus</taxon>
    </lineage>
</organism>
<reference evidence="6" key="1">
    <citation type="journal article" date="2006" name="Proc. Natl. Acad. Sci. U.S.A.">
        <title>Genome analysis of the smallest free-living eukaryote Ostreococcus tauri unveils many unique features.</title>
        <authorList>
            <person name="Derelle E."/>
            <person name="Ferraz C."/>
            <person name="Rombauts S."/>
            <person name="Rouze P."/>
            <person name="Worden A.Z."/>
            <person name="Robbens S."/>
            <person name="Partensky F."/>
            <person name="Degroeve S."/>
            <person name="Echeynie S."/>
            <person name="Cooke R."/>
            <person name="Saeys Y."/>
            <person name="Wuyts J."/>
            <person name="Jabbari K."/>
            <person name="Bowler C."/>
            <person name="Panaud O."/>
            <person name="Piegu B."/>
            <person name="Ball S.G."/>
            <person name="Ral J.-P."/>
            <person name="Bouget F.-Y."/>
            <person name="Piganeau G."/>
            <person name="De Baets B."/>
            <person name="Picard A."/>
            <person name="Delseny M."/>
            <person name="Demaille J."/>
            <person name="Van de Peer Y."/>
            <person name="Moreau H."/>
        </authorList>
    </citation>
    <scope>NUCLEOTIDE SEQUENCE [LARGE SCALE GENOMIC DNA]</scope>
    <source>
        <strain evidence="6">OTTH 0595 / CCAP 157/2 / RCC745</strain>
    </source>
</reference>
<dbReference type="RefSeq" id="XP_003081659.1">
    <property type="nucleotide sequence ID" value="XM_003081611.1"/>
</dbReference>
<keyword evidence="2 5" id="KW-0396">Initiation factor</keyword>
<dbReference type="GeneID" id="9832199"/>
<dbReference type="PANTHER" id="PTHR21681:SF0">
    <property type="entry name" value="EUKARYOTIC TRANSLATION INITIATION FACTOR 3 SUBUNIT J"/>
    <property type="match status" value="1"/>
</dbReference>
<keyword evidence="3" id="KW-0648">Protein biosynthesis</keyword>
<dbReference type="OMA" id="SKHYKAF"/>
<dbReference type="KEGG" id="ota:OT_ostta10g02240"/>
<dbReference type="Pfam" id="PF08597">
    <property type="entry name" value="eIF3_subunit"/>
    <property type="match status" value="1"/>
</dbReference>
<proteinExistence type="predicted"/>
<evidence type="ECO:0000256" key="2">
    <source>
        <dbReference type="ARBA" id="ARBA00022540"/>
    </source>
</evidence>
<dbReference type="InterPro" id="IPR023194">
    <property type="entry name" value="eIF3-like_dom_sf"/>
</dbReference>
<protein>
    <submittedName>
        <fullName evidence="5">Eukaryotic translation initiation factor 3 subunit J</fullName>
    </submittedName>
</protein>
<feature type="region of interest" description="Disordered" evidence="4">
    <location>
        <begin position="27"/>
        <end position="51"/>
    </location>
</feature>
<keyword evidence="1" id="KW-0963">Cytoplasm</keyword>
<dbReference type="STRING" id="70448.Q00ZU9"/>
<dbReference type="Gene3D" id="1.10.246.60">
    <property type="entry name" value="Eukaryotic translation initiation factor 3 like domains"/>
    <property type="match status" value="1"/>
</dbReference>
<dbReference type="Proteomes" id="UP000009170">
    <property type="component" value="Unassembled WGS sequence"/>
</dbReference>
<evidence type="ECO:0000313" key="6">
    <source>
        <dbReference type="Proteomes" id="UP000009170"/>
    </source>
</evidence>
<evidence type="ECO:0000256" key="1">
    <source>
        <dbReference type="ARBA" id="ARBA00022490"/>
    </source>
</evidence>
<dbReference type="InterPro" id="IPR013906">
    <property type="entry name" value="eIF3j"/>
</dbReference>
<dbReference type="InParanoid" id="Q00ZU9"/>
<comment type="caution">
    <text evidence="5">The sequence shown here is derived from an EMBL/GenBank/DDBJ whole genome shotgun (WGS) entry which is preliminary data.</text>
</comment>
<dbReference type="FunCoup" id="Q00ZU9">
    <property type="interactions" value="1780"/>
</dbReference>
<evidence type="ECO:0000256" key="4">
    <source>
        <dbReference type="SAM" id="MobiDB-lite"/>
    </source>
</evidence>
<dbReference type="GO" id="GO:0005852">
    <property type="term" value="C:eukaryotic translation initiation factor 3 complex"/>
    <property type="evidence" value="ECO:0007669"/>
    <property type="project" value="InterPro"/>
</dbReference>
<feature type="region of interest" description="Disordered" evidence="4">
    <location>
        <begin position="195"/>
        <end position="218"/>
    </location>
</feature>
<sequence length="236" mass="25629">MSDDDGGWDDDDFEVPDVTKLTLARDAPVRDKFADEDAETAEERAGREHREREIAALRAKTTAAKKVKEIKSAVSYEDDDDALSDPAAEKARRQRLVEEADLRAARELFGGGDVELETFEPKGKGDFEKLGSAVAHKYLSRHEGGAHYVHAIKALLRVATRELTAADVKEVEVAVVAARTDKVKKEKAEAEAAKKAAANSKKGKFLNAGGGKTGAGGGLDDFKYAVDSVDDEYDFM</sequence>
<name>Q00ZU9_OSTTA</name>
<dbReference type="AlphaFoldDB" id="Q00ZU9"/>
<accession>Q00ZU9</accession>
<feature type="compositionally biased region" description="Gly residues" evidence="4">
    <location>
        <begin position="208"/>
        <end position="218"/>
    </location>
</feature>